<name>A0A6I9QT97_ELAGV</name>
<keyword evidence="2" id="KW-0479">Metal-binding</keyword>
<keyword evidence="5" id="KW-0539">Nucleus</keyword>
<accession>A0A6I9QT97</accession>
<feature type="domain" description="C2H2-type" evidence="7">
    <location>
        <begin position="69"/>
        <end position="96"/>
    </location>
</feature>
<dbReference type="GO" id="GO:0009788">
    <property type="term" value="P:negative regulation of abscisic acid-activated signaling pathway"/>
    <property type="evidence" value="ECO:0007669"/>
    <property type="project" value="InterPro"/>
</dbReference>
<evidence type="ECO:0000256" key="2">
    <source>
        <dbReference type="ARBA" id="ARBA00022723"/>
    </source>
</evidence>
<proteinExistence type="predicted"/>
<dbReference type="AlphaFoldDB" id="A0A6I9QT97"/>
<dbReference type="PANTHER" id="PTHR47287">
    <property type="entry name" value="C2H2 AND C2HC ZINC FINGERS SUPERFAMILY PROTEIN"/>
    <property type="match status" value="1"/>
</dbReference>
<keyword evidence="4" id="KW-0862">Zinc</keyword>
<dbReference type="InterPro" id="IPR013087">
    <property type="entry name" value="Znf_C2H2_type"/>
</dbReference>
<reference evidence="9" key="1">
    <citation type="submission" date="2025-08" db="UniProtKB">
        <authorList>
            <consortium name="RefSeq"/>
        </authorList>
    </citation>
    <scope>IDENTIFICATION</scope>
</reference>
<evidence type="ECO:0000313" key="9">
    <source>
        <dbReference type="RefSeq" id="XP_010913843.1"/>
    </source>
</evidence>
<protein>
    <submittedName>
        <fullName evidence="9">Zinc finger protein 4</fullName>
    </submittedName>
</protein>
<evidence type="ECO:0000256" key="1">
    <source>
        <dbReference type="ARBA" id="ARBA00004123"/>
    </source>
</evidence>
<evidence type="ECO:0000313" key="8">
    <source>
        <dbReference type="Proteomes" id="UP000504607"/>
    </source>
</evidence>
<evidence type="ECO:0000256" key="3">
    <source>
        <dbReference type="ARBA" id="ARBA00022771"/>
    </source>
</evidence>
<dbReference type="InterPro" id="IPR044246">
    <property type="entry name" value="ZFP3-like"/>
</dbReference>
<dbReference type="OrthoDB" id="1933825at2759"/>
<gene>
    <name evidence="9" type="primary">LOC105039404</name>
</gene>
<evidence type="ECO:0000259" key="7">
    <source>
        <dbReference type="PROSITE" id="PS50157"/>
    </source>
</evidence>
<dbReference type="Gene3D" id="3.30.160.60">
    <property type="entry name" value="Classic Zinc Finger"/>
    <property type="match status" value="1"/>
</dbReference>
<dbReference type="FunCoup" id="A0A6I9QT97">
    <property type="interactions" value="5"/>
</dbReference>
<sequence length="158" mass="17329">MEEENTENGVMNGLELPSIGGDAVPLKQMKLKNFKHEARALVELEAKTEELNLDLGLEPSSPPEPARVFSCNYCERKFSSSQALGGHQNAHKVERSMAKRNRGLGLAVRQHAGPSHGEVARSVSVVLQRREEEPAAASYAEVDDKGELAQEIDLSLRL</sequence>
<dbReference type="PROSITE" id="PS00028">
    <property type="entry name" value="ZINC_FINGER_C2H2_1"/>
    <property type="match status" value="1"/>
</dbReference>
<comment type="subcellular location">
    <subcellularLocation>
        <location evidence="1">Nucleus</location>
    </subcellularLocation>
</comment>
<evidence type="ECO:0000256" key="5">
    <source>
        <dbReference type="ARBA" id="ARBA00023242"/>
    </source>
</evidence>
<dbReference type="Pfam" id="PF13912">
    <property type="entry name" value="zf-C2H2_6"/>
    <property type="match status" value="1"/>
</dbReference>
<dbReference type="PANTHER" id="PTHR47287:SF15">
    <property type="entry name" value="ZINC FINGER PROTEIN 3-LIKE"/>
    <property type="match status" value="1"/>
</dbReference>
<dbReference type="PROSITE" id="PS50157">
    <property type="entry name" value="ZINC_FINGER_C2H2_2"/>
    <property type="match status" value="1"/>
</dbReference>
<dbReference type="InterPro" id="IPR036236">
    <property type="entry name" value="Znf_C2H2_sf"/>
</dbReference>
<dbReference type="SUPFAM" id="SSF57667">
    <property type="entry name" value="beta-beta-alpha zinc fingers"/>
    <property type="match status" value="1"/>
</dbReference>
<keyword evidence="8" id="KW-1185">Reference proteome</keyword>
<keyword evidence="3 6" id="KW-0863">Zinc-finger</keyword>
<dbReference type="Proteomes" id="UP000504607">
    <property type="component" value="Chromosome 2"/>
</dbReference>
<dbReference type="RefSeq" id="XP_010913843.1">
    <property type="nucleotide sequence ID" value="XM_010915541.1"/>
</dbReference>
<evidence type="ECO:0000256" key="6">
    <source>
        <dbReference type="PROSITE-ProRule" id="PRU00042"/>
    </source>
</evidence>
<dbReference type="InParanoid" id="A0A6I9QT97"/>
<dbReference type="GO" id="GO:0005634">
    <property type="term" value="C:nucleus"/>
    <property type="evidence" value="ECO:0007669"/>
    <property type="project" value="UniProtKB-SubCell"/>
</dbReference>
<organism evidence="8 9">
    <name type="scientific">Elaeis guineensis var. tenera</name>
    <name type="common">Oil palm</name>
    <dbReference type="NCBI Taxonomy" id="51953"/>
    <lineage>
        <taxon>Eukaryota</taxon>
        <taxon>Viridiplantae</taxon>
        <taxon>Streptophyta</taxon>
        <taxon>Embryophyta</taxon>
        <taxon>Tracheophyta</taxon>
        <taxon>Spermatophyta</taxon>
        <taxon>Magnoliopsida</taxon>
        <taxon>Liliopsida</taxon>
        <taxon>Arecaceae</taxon>
        <taxon>Arecoideae</taxon>
        <taxon>Cocoseae</taxon>
        <taxon>Elaeidinae</taxon>
        <taxon>Elaeis</taxon>
    </lineage>
</organism>
<dbReference type="GO" id="GO:0008270">
    <property type="term" value="F:zinc ion binding"/>
    <property type="evidence" value="ECO:0007669"/>
    <property type="project" value="UniProtKB-KW"/>
</dbReference>
<evidence type="ECO:0000256" key="4">
    <source>
        <dbReference type="ARBA" id="ARBA00022833"/>
    </source>
</evidence>